<proteinExistence type="predicted"/>
<name>A0A5A7QLV1_STRAF</name>
<feature type="domain" description="Reverse transcriptase zinc-binding" evidence="1">
    <location>
        <begin position="103"/>
        <end position="157"/>
    </location>
</feature>
<dbReference type="EMBL" id="BKCP01007405">
    <property type="protein sequence ID" value="GER46144.1"/>
    <property type="molecule type" value="Genomic_DNA"/>
</dbReference>
<evidence type="ECO:0000259" key="1">
    <source>
        <dbReference type="Pfam" id="PF13966"/>
    </source>
</evidence>
<sequence length="245" mass="27946">MTKGQLTQKAIAMKAPLSHFTRRIMNEIFRRQLEGGDSFILSRVKLSSDARHRTFRIATSRYALFGELVKQLYINPKIEAHQANLTSLDFSILFFLAFPSGMFSTKSAFELITKSEEAPNPVYAKLWKLQVAPRVKTFMWTALKDRVMTNQNRKIRHLLGSIWMDMQKGIYTGLTHVQCKKFLDFGTTAGKMEVLGKNEDCLPTWIRLGILVWVEPEDDEGDELSGLLERRAFAASVKFLSACMG</sequence>
<comment type="caution">
    <text evidence="2">The sequence shown here is derived from an EMBL/GenBank/DDBJ whole genome shotgun (WGS) entry which is preliminary data.</text>
</comment>
<dbReference type="InterPro" id="IPR026960">
    <property type="entry name" value="RVT-Znf"/>
</dbReference>
<accession>A0A5A7QLV1</accession>
<evidence type="ECO:0000313" key="2">
    <source>
        <dbReference type="EMBL" id="GER46144.1"/>
    </source>
</evidence>
<evidence type="ECO:0000313" key="3">
    <source>
        <dbReference type="Proteomes" id="UP000325081"/>
    </source>
</evidence>
<protein>
    <submittedName>
        <fullName evidence="2">Ribonuclease H-like superfamily protein</fullName>
    </submittedName>
</protein>
<dbReference type="Pfam" id="PF13966">
    <property type="entry name" value="zf-RVT"/>
    <property type="match status" value="1"/>
</dbReference>
<dbReference type="OrthoDB" id="10631415at2759"/>
<dbReference type="Proteomes" id="UP000325081">
    <property type="component" value="Unassembled WGS sequence"/>
</dbReference>
<organism evidence="2 3">
    <name type="scientific">Striga asiatica</name>
    <name type="common">Asiatic witchweed</name>
    <name type="synonym">Buchnera asiatica</name>
    <dbReference type="NCBI Taxonomy" id="4170"/>
    <lineage>
        <taxon>Eukaryota</taxon>
        <taxon>Viridiplantae</taxon>
        <taxon>Streptophyta</taxon>
        <taxon>Embryophyta</taxon>
        <taxon>Tracheophyta</taxon>
        <taxon>Spermatophyta</taxon>
        <taxon>Magnoliopsida</taxon>
        <taxon>eudicotyledons</taxon>
        <taxon>Gunneridae</taxon>
        <taxon>Pentapetalae</taxon>
        <taxon>asterids</taxon>
        <taxon>lamiids</taxon>
        <taxon>Lamiales</taxon>
        <taxon>Orobanchaceae</taxon>
        <taxon>Buchnereae</taxon>
        <taxon>Striga</taxon>
    </lineage>
</organism>
<gene>
    <name evidence="2" type="ORF">STAS_23192</name>
</gene>
<keyword evidence="3" id="KW-1185">Reference proteome</keyword>
<dbReference type="AlphaFoldDB" id="A0A5A7QLV1"/>
<reference evidence="3" key="1">
    <citation type="journal article" date="2019" name="Curr. Biol.">
        <title>Genome Sequence of Striga asiatica Provides Insight into the Evolution of Plant Parasitism.</title>
        <authorList>
            <person name="Yoshida S."/>
            <person name="Kim S."/>
            <person name="Wafula E.K."/>
            <person name="Tanskanen J."/>
            <person name="Kim Y.M."/>
            <person name="Honaas L."/>
            <person name="Yang Z."/>
            <person name="Spallek T."/>
            <person name="Conn C.E."/>
            <person name="Ichihashi Y."/>
            <person name="Cheong K."/>
            <person name="Cui S."/>
            <person name="Der J.P."/>
            <person name="Gundlach H."/>
            <person name="Jiao Y."/>
            <person name="Hori C."/>
            <person name="Ishida J.K."/>
            <person name="Kasahara H."/>
            <person name="Kiba T."/>
            <person name="Kim M.S."/>
            <person name="Koo N."/>
            <person name="Laohavisit A."/>
            <person name="Lee Y.H."/>
            <person name="Lumba S."/>
            <person name="McCourt P."/>
            <person name="Mortimer J.C."/>
            <person name="Mutuku J.M."/>
            <person name="Nomura T."/>
            <person name="Sasaki-Sekimoto Y."/>
            <person name="Seto Y."/>
            <person name="Wang Y."/>
            <person name="Wakatake T."/>
            <person name="Sakakibara H."/>
            <person name="Demura T."/>
            <person name="Yamaguchi S."/>
            <person name="Yoneyama K."/>
            <person name="Manabe R.I."/>
            <person name="Nelson D.C."/>
            <person name="Schulman A.H."/>
            <person name="Timko M.P."/>
            <person name="dePamphilis C.W."/>
            <person name="Choi D."/>
            <person name="Shirasu K."/>
        </authorList>
    </citation>
    <scope>NUCLEOTIDE SEQUENCE [LARGE SCALE GENOMIC DNA]</scope>
    <source>
        <strain evidence="3">cv. UVA1</strain>
    </source>
</reference>